<protein>
    <submittedName>
        <fullName evidence="1">Uncharacterized protein</fullName>
    </submittedName>
</protein>
<gene>
    <name evidence="1" type="ORF">DPMN_069314</name>
</gene>
<comment type="caution">
    <text evidence="1">The sequence shown here is derived from an EMBL/GenBank/DDBJ whole genome shotgun (WGS) entry which is preliminary data.</text>
</comment>
<reference evidence="1" key="2">
    <citation type="submission" date="2020-11" db="EMBL/GenBank/DDBJ databases">
        <authorList>
            <person name="McCartney M.A."/>
            <person name="Auch B."/>
            <person name="Kono T."/>
            <person name="Mallez S."/>
            <person name="Becker A."/>
            <person name="Gohl D.M."/>
            <person name="Silverstein K.A.T."/>
            <person name="Koren S."/>
            <person name="Bechman K.B."/>
            <person name="Herman A."/>
            <person name="Abrahante J.E."/>
            <person name="Garbe J."/>
        </authorList>
    </citation>
    <scope>NUCLEOTIDE SEQUENCE</scope>
    <source>
        <strain evidence="1">Duluth1</strain>
        <tissue evidence="1">Whole animal</tissue>
    </source>
</reference>
<reference evidence="1" key="1">
    <citation type="journal article" date="2019" name="bioRxiv">
        <title>The Genome of the Zebra Mussel, Dreissena polymorpha: A Resource for Invasive Species Research.</title>
        <authorList>
            <person name="McCartney M.A."/>
            <person name="Auch B."/>
            <person name="Kono T."/>
            <person name="Mallez S."/>
            <person name="Zhang Y."/>
            <person name="Obille A."/>
            <person name="Becker A."/>
            <person name="Abrahante J.E."/>
            <person name="Garbe J."/>
            <person name="Badalamenti J.P."/>
            <person name="Herman A."/>
            <person name="Mangelson H."/>
            <person name="Liachko I."/>
            <person name="Sullivan S."/>
            <person name="Sone E.D."/>
            <person name="Koren S."/>
            <person name="Silverstein K.A.T."/>
            <person name="Beckman K.B."/>
            <person name="Gohl D.M."/>
        </authorList>
    </citation>
    <scope>NUCLEOTIDE SEQUENCE</scope>
    <source>
        <strain evidence="1">Duluth1</strain>
        <tissue evidence="1">Whole animal</tissue>
    </source>
</reference>
<sequence length="72" mass="8180">MQKCLFKDIIDHLIYTEAYELLKEIAARQSAVITDSLSWPSLDHPQANHDGVFARIVHLVDHDEDQLCCGMA</sequence>
<dbReference type="Proteomes" id="UP000828390">
    <property type="component" value="Unassembled WGS sequence"/>
</dbReference>
<dbReference type="EMBL" id="JAIWYP010000014">
    <property type="protein sequence ID" value="KAH3709849.1"/>
    <property type="molecule type" value="Genomic_DNA"/>
</dbReference>
<name>A0A9D4BUU4_DREPO</name>
<keyword evidence="2" id="KW-1185">Reference proteome</keyword>
<evidence type="ECO:0000313" key="1">
    <source>
        <dbReference type="EMBL" id="KAH3709849.1"/>
    </source>
</evidence>
<evidence type="ECO:0000313" key="2">
    <source>
        <dbReference type="Proteomes" id="UP000828390"/>
    </source>
</evidence>
<proteinExistence type="predicted"/>
<dbReference type="AlphaFoldDB" id="A0A9D4BUU4"/>
<organism evidence="1 2">
    <name type="scientific">Dreissena polymorpha</name>
    <name type="common">Zebra mussel</name>
    <name type="synonym">Mytilus polymorpha</name>
    <dbReference type="NCBI Taxonomy" id="45954"/>
    <lineage>
        <taxon>Eukaryota</taxon>
        <taxon>Metazoa</taxon>
        <taxon>Spiralia</taxon>
        <taxon>Lophotrochozoa</taxon>
        <taxon>Mollusca</taxon>
        <taxon>Bivalvia</taxon>
        <taxon>Autobranchia</taxon>
        <taxon>Heteroconchia</taxon>
        <taxon>Euheterodonta</taxon>
        <taxon>Imparidentia</taxon>
        <taxon>Neoheterodontei</taxon>
        <taxon>Myida</taxon>
        <taxon>Dreissenoidea</taxon>
        <taxon>Dreissenidae</taxon>
        <taxon>Dreissena</taxon>
    </lineage>
</organism>
<accession>A0A9D4BUU4</accession>